<keyword evidence="10" id="KW-1185">Reference proteome</keyword>
<evidence type="ECO:0000256" key="4">
    <source>
        <dbReference type="ARBA" id="ARBA00023172"/>
    </source>
</evidence>
<evidence type="ECO:0000256" key="1">
    <source>
        <dbReference type="ARBA" id="ARBA00008857"/>
    </source>
</evidence>
<comment type="similarity">
    <text evidence="1">Belongs to the 'phage' integrase family.</text>
</comment>
<evidence type="ECO:0000313" key="10">
    <source>
        <dbReference type="Proteomes" id="UP000184363"/>
    </source>
</evidence>
<dbReference type="PROSITE" id="PS51898">
    <property type="entry name" value="TYR_RECOMBINASE"/>
    <property type="match status" value="1"/>
</dbReference>
<dbReference type="Gene3D" id="1.10.443.10">
    <property type="entry name" value="Intergrase catalytic core"/>
    <property type="match status" value="1"/>
</dbReference>
<evidence type="ECO:0000256" key="6">
    <source>
        <dbReference type="SAM" id="MobiDB-lite"/>
    </source>
</evidence>
<organism evidence="9 10">
    <name type="scientific">Pseudonocardia thermophila</name>
    <dbReference type="NCBI Taxonomy" id="1848"/>
    <lineage>
        <taxon>Bacteria</taxon>
        <taxon>Bacillati</taxon>
        <taxon>Actinomycetota</taxon>
        <taxon>Actinomycetes</taxon>
        <taxon>Pseudonocardiales</taxon>
        <taxon>Pseudonocardiaceae</taxon>
        <taxon>Pseudonocardia</taxon>
    </lineage>
</organism>
<keyword evidence="3 5" id="KW-0238">DNA-binding</keyword>
<name>A0A1M7AV46_PSETH</name>
<protein>
    <submittedName>
        <fullName evidence="9">Site-specific recombinase XerD</fullName>
    </submittedName>
</protein>
<dbReference type="STRING" id="1848.SAMN05443637_13023"/>
<keyword evidence="2" id="KW-0229">DNA integration</keyword>
<evidence type="ECO:0000256" key="5">
    <source>
        <dbReference type="PROSITE-ProRule" id="PRU01248"/>
    </source>
</evidence>
<dbReference type="Pfam" id="PF00589">
    <property type="entry name" value="Phage_integrase"/>
    <property type="match status" value="1"/>
</dbReference>
<feature type="compositionally biased region" description="Basic and acidic residues" evidence="6">
    <location>
        <begin position="411"/>
        <end position="424"/>
    </location>
</feature>
<dbReference type="InterPro" id="IPR011010">
    <property type="entry name" value="DNA_brk_join_enz"/>
</dbReference>
<dbReference type="RefSeq" id="WP_073460377.1">
    <property type="nucleotide sequence ID" value="NZ_FRAP01000030.1"/>
</dbReference>
<dbReference type="GO" id="GO:0006310">
    <property type="term" value="P:DNA recombination"/>
    <property type="evidence" value="ECO:0007669"/>
    <property type="project" value="UniProtKB-KW"/>
</dbReference>
<proteinExistence type="inferred from homology"/>
<feature type="domain" description="Tyr recombinase" evidence="7">
    <location>
        <begin position="163"/>
        <end position="400"/>
    </location>
</feature>
<sequence length="431" mass="49189">MAWAEKIPSSGRWRGLYRDAAGRKRTAPDGPFTRRSEALRAAAAAEDTARRLPAHQVRTGKLTWGQWADIWWDKRPVEPSTLLRDRSRRECHIEPRWGNVRIDTITTEDVQDWVDGLAASGLSPSTVARIYTVFSSSMTAAVRAKRIAVSPCQHITLPRQPPADERYLTWDEVKAITHFMPEHYATLVWTMVGTGLRWGEAVGLHRHRLHLDAGRIDVHEVWDQTTREVKPYPKGRTKRSVPLPDWLVARLDDHIRTLPPATSCTERHRQRDQCRSGLVFPARNRGVLDYDHFRWKIWGRSVGRWVWCAAGEEEGPVFRTRGLARQYLGPDAKIERRWQPGLSGVEDVTVHDLRHTYASWLLQSGRVSIEQVSELLGHKSIATTHRYAHLADTHWAGVVAALEDQSAPHLPHSDHNHSGNDHNVAHFRRSG</sequence>
<dbReference type="InterPro" id="IPR002104">
    <property type="entry name" value="Integrase_catalytic"/>
</dbReference>
<dbReference type="SUPFAM" id="SSF56349">
    <property type="entry name" value="DNA breaking-rejoining enzymes"/>
    <property type="match status" value="1"/>
</dbReference>
<dbReference type="InterPro" id="IPR050090">
    <property type="entry name" value="Tyrosine_recombinase_XerCD"/>
</dbReference>
<dbReference type="InterPro" id="IPR044068">
    <property type="entry name" value="CB"/>
</dbReference>
<dbReference type="OrthoDB" id="1822491at2"/>
<dbReference type="InterPro" id="IPR013762">
    <property type="entry name" value="Integrase-like_cat_sf"/>
</dbReference>
<gene>
    <name evidence="9" type="ORF">SAMN05443637_13023</name>
</gene>
<dbReference type="InterPro" id="IPR004107">
    <property type="entry name" value="Integrase_SAM-like_N"/>
</dbReference>
<evidence type="ECO:0000259" key="8">
    <source>
        <dbReference type="PROSITE" id="PS51900"/>
    </source>
</evidence>
<evidence type="ECO:0000259" key="7">
    <source>
        <dbReference type="PROSITE" id="PS51898"/>
    </source>
</evidence>
<keyword evidence="4" id="KW-0233">DNA recombination</keyword>
<dbReference type="EMBL" id="FRAP01000030">
    <property type="protein sequence ID" value="SHL46575.1"/>
    <property type="molecule type" value="Genomic_DNA"/>
</dbReference>
<reference evidence="9 10" key="1">
    <citation type="submission" date="2016-11" db="EMBL/GenBank/DDBJ databases">
        <authorList>
            <person name="Jaros S."/>
            <person name="Januszkiewicz K."/>
            <person name="Wedrychowicz H."/>
        </authorList>
    </citation>
    <scope>NUCLEOTIDE SEQUENCE [LARGE SCALE GENOMIC DNA]</scope>
    <source>
        <strain evidence="9 10">DSM 43832</strain>
    </source>
</reference>
<dbReference type="PANTHER" id="PTHR30349">
    <property type="entry name" value="PHAGE INTEGRASE-RELATED"/>
    <property type="match status" value="1"/>
</dbReference>
<dbReference type="AlphaFoldDB" id="A0A1M7AV46"/>
<accession>A0A1M7AV46</accession>
<evidence type="ECO:0000256" key="3">
    <source>
        <dbReference type="ARBA" id="ARBA00023125"/>
    </source>
</evidence>
<dbReference type="GO" id="GO:0015074">
    <property type="term" value="P:DNA integration"/>
    <property type="evidence" value="ECO:0007669"/>
    <property type="project" value="UniProtKB-KW"/>
</dbReference>
<dbReference type="Pfam" id="PF14659">
    <property type="entry name" value="Phage_int_SAM_3"/>
    <property type="match status" value="1"/>
</dbReference>
<dbReference type="GO" id="GO:0003677">
    <property type="term" value="F:DNA binding"/>
    <property type="evidence" value="ECO:0007669"/>
    <property type="project" value="UniProtKB-UniRule"/>
</dbReference>
<dbReference type="Proteomes" id="UP000184363">
    <property type="component" value="Unassembled WGS sequence"/>
</dbReference>
<dbReference type="InterPro" id="IPR010998">
    <property type="entry name" value="Integrase_recombinase_N"/>
</dbReference>
<feature type="region of interest" description="Disordered" evidence="6">
    <location>
        <begin position="407"/>
        <end position="431"/>
    </location>
</feature>
<evidence type="ECO:0000313" key="9">
    <source>
        <dbReference type="EMBL" id="SHL46575.1"/>
    </source>
</evidence>
<dbReference type="Gene3D" id="1.10.150.130">
    <property type="match status" value="1"/>
</dbReference>
<evidence type="ECO:0000256" key="2">
    <source>
        <dbReference type="ARBA" id="ARBA00022908"/>
    </source>
</evidence>
<dbReference type="PANTHER" id="PTHR30349:SF64">
    <property type="entry name" value="PROPHAGE INTEGRASE INTD-RELATED"/>
    <property type="match status" value="1"/>
</dbReference>
<dbReference type="PROSITE" id="PS51900">
    <property type="entry name" value="CB"/>
    <property type="match status" value="1"/>
</dbReference>
<feature type="domain" description="Core-binding (CB)" evidence="8">
    <location>
        <begin position="62"/>
        <end position="142"/>
    </location>
</feature>